<organism evidence="1 2">
    <name type="scientific">Geothrix limicola</name>
    <dbReference type="NCBI Taxonomy" id="2927978"/>
    <lineage>
        <taxon>Bacteria</taxon>
        <taxon>Pseudomonadati</taxon>
        <taxon>Acidobacteriota</taxon>
        <taxon>Holophagae</taxon>
        <taxon>Holophagales</taxon>
        <taxon>Holophagaceae</taxon>
        <taxon>Geothrix</taxon>
    </lineage>
</organism>
<dbReference type="EMBL" id="BSDE01000009">
    <property type="protein sequence ID" value="GLH74910.1"/>
    <property type="molecule type" value="Genomic_DNA"/>
</dbReference>
<protein>
    <submittedName>
        <fullName evidence="1">Uncharacterized protein</fullName>
    </submittedName>
</protein>
<gene>
    <name evidence="1" type="ORF">GETHLI_34120</name>
</gene>
<proteinExistence type="predicted"/>
<dbReference type="Proteomes" id="UP001165069">
    <property type="component" value="Unassembled WGS sequence"/>
</dbReference>
<sequence>MKVETMESLIWEFPCLFRNGMFFECGPGWTQLIRDLCRRLEPICLRQLEAGEEFVLVAAQVKSKYGGLRFYVDGGTPESDELIGQAELRSEQICETCGDDHPQDECTRGSVL</sequence>
<evidence type="ECO:0000313" key="2">
    <source>
        <dbReference type="Proteomes" id="UP001165069"/>
    </source>
</evidence>
<reference evidence="1 2" key="1">
    <citation type="journal article" date="2023" name="Antonie Van Leeuwenhoek">
        <title>Mesoterricola silvestris gen. nov., sp. nov., Mesoterricola sediminis sp. nov., Geothrix oryzae sp. nov., Geothrix edaphica sp. nov., Geothrix rubra sp. nov., and Geothrix limicola sp. nov., six novel members of Acidobacteriota isolated from soils.</title>
        <authorList>
            <person name="Itoh H."/>
            <person name="Sugisawa Y."/>
            <person name="Mise K."/>
            <person name="Xu Z."/>
            <person name="Kuniyasu M."/>
            <person name="Ushijima N."/>
            <person name="Kawano K."/>
            <person name="Kobayashi E."/>
            <person name="Shiratori Y."/>
            <person name="Masuda Y."/>
            <person name="Senoo K."/>
        </authorList>
    </citation>
    <scope>NUCLEOTIDE SEQUENCE [LARGE SCALE GENOMIC DNA]</scope>
    <source>
        <strain evidence="1 2">Red804</strain>
    </source>
</reference>
<accession>A0ABQ5QKR6</accession>
<name>A0ABQ5QKR6_9BACT</name>
<comment type="caution">
    <text evidence="1">The sequence shown here is derived from an EMBL/GenBank/DDBJ whole genome shotgun (WGS) entry which is preliminary data.</text>
</comment>
<evidence type="ECO:0000313" key="1">
    <source>
        <dbReference type="EMBL" id="GLH74910.1"/>
    </source>
</evidence>
<keyword evidence="2" id="KW-1185">Reference proteome</keyword>